<reference evidence="3" key="1">
    <citation type="journal article" date="2016" name="Genome Announc.">
        <title>Draft genome sequence of Aspergillus niger strain An76.</title>
        <authorList>
            <person name="Gong W."/>
            <person name="Cheng Z."/>
            <person name="Zhang H."/>
            <person name="Liu L."/>
            <person name="Gao P."/>
            <person name="Wang L."/>
        </authorList>
    </citation>
    <scope>NUCLEOTIDE SEQUENCE [LARGE SCALE GENOMIC DNA]</scope>
    <source>
        <strain evidence="3">An76</strain>
    </source>
</reference>
<name>A0A117E3F0_ASPNG</name>
<accession>A0A117E3F0</accession>
<evidence type="ECO:0000313" key="3">
    <source>
        <dbReference type="Proteomes" id="UP000068243"/>
    </source>
</evidence>
<feature type="domain" description="DUF7600" evidence="1">
    <location>
        <begin position="385"/>
        <end position="537"/>
    </location>
</feature>
<comment type="caution">
    <text evidence="2">The sequence shown here is derived from an EMBL/GenBank/DDBJ whole genome shotgun (WGS) entry which is preliminary data.</text>
</comment>
<protein>
    <recommendedName>
        <fullName evidence="1">DUF7600 domain-containing protein</fullName>
    </recommendedName>
</protein>
<proteinExistence type="predicted"/>
<dbReference type="Pfam" id="PF24539">
    <property type="entry name" value="DUF7600"/>
    <property type="match status" value="1"/>
</dbReference>
<dbReference type="Proteomes" id="UP000068243">
    <property type="component" value="Unassembled WGS sequence"/>
</dbReference>
<dbReference type="EMBL" id="BCMY01000024">
    <property type="protein sequence ID" value="GAQ47045.1"/>
    <property type="molecule type" value="Genomic_DNA"/>
</dbReference>
<dbReference type="VEuPathDB" id="FungiDB:M747DRAFT_61267"/>
<gene>
    <name evidence="2" type="ORF">ABL_09706</name>
</gene>
<organism evidence="2 3">
    <name type="scientific">Aspergillus niger</name>
    <dbReference type="NCBI Taxonomy" id="5061"/>
    <lineage>
        <taxon>Eukaryota</taxon>
        <taxon>Fungi</taxon>
        <taxon>Dikarya</taxon>
        <taxon>Ascomycota</taxon>
        <taxon>Pezizomycotina</taxon>
        <taxon>Eurotiomycetes</taxon>
        <taxon>Eurotiomycetidae</taxon>
        <taxon>Eurotiales</taxon>
        <taxon>Aspergillaceae</taxon>
        <taxon>Aspergillus</taxon>
        <taxon>Aspergillus subgen. Circumdati</taxon>
    </lineage>
</organism>
<dbReference type="VEuPathDB" id="FungiDB:ASPNIDRAFT2_1160961"/>
<dbReference type="VEuPathDB" id="FungiDB:ATCC64974_97080"/>
<dbReference type="OMA" id="RWIGNTE"/>
<dbReference type="InterPro" id="IPR056021">
    <property type="entry name" value="DUF7600"/>
</dbReference>
<sequence>MVRRNFFCPICGVVIEPVTVNALGEVTALEWYQMLRVGSLFPHLMTSNLRWFHCSPGLIIAVWQTVRRHAFWAPATISGIGYLDPNERVLATPEPEASITDRHAQREEYVKFLDIDGHWSFILHAGCWDIIIQSTPRTDSKVTRICTTLHAILYCSVRKGTCIEDSEHGSEGAAYFQRQFDSPVADIIRSQHAYLMVNPSHLLSVESLFLPGREHDSFPCTISVPSTIGADSDRFSTLPTEMIHYISSYLSSKSVGDLRLASPWVAAKTGVMSLPQGFWWSRFCPGFEMNFALPILTGPVSNWRRAYFAIKAALHLPENWGLKNRRRIWNLISKHADLLQHHTVESGILVRGAFYPGDSNTLPCVQRHSTKFITTEEKTDHYNYNLLVSGGRTIREMELALPTGNGQIDRAEAFLVTFGSREYIAGLRFTLTDTYTGQEQTRLLGYTGQKRQPFVMFPSSQDVVGFGVAICAGGIVGLRLLLRRDTLTCWTRWIGNTESKEAHISYGHLVPERPVEELHVLAAFDAFKMVGMGIDDSLSCSPPSQPPQLEPIWTPCPPRAGLRLLPGLQALSSQVFNRFLNIDFGGERGERLAHLSRVVAHISKPQCPILGLSFYFVGLESLHFGRQGMIEMSFLIDGPKGERIQGVAYDRRSDVVVTLRMLTNFGGDITFVANRLIGPYSAGCPHPDDPDWQDRLDHMSNVIRAPRGEVIVGFTSVLEDAGDSFQTFGLQCETANAVELHQPQLLGTDKHQMPKLEGKRIDDICDYVERRCCDYTTASLDGIVRIRFSCGQDGRPRRSDEISGLWLEYSTARPVILGQWITEGSYKIFQLLTARWSCDANWNIDSYSIFRVATDSALWRGWNSLLDLPEQLLGEVECQSLLMWVMIDTWDLFFPIMAPLSRARHLTCWSGGLFRETKYPWEEPHKVLWTLGNGTDRLISITPFQTRSMWKGISGLRFTYESGRTINAGTATTGDPMLPGITFEKEDRLYKIVIRKGIEDFVHIYFFENAKTGQVTTQSFDNYKNFQDLVCDGEISRYMIDIDQRHYNFDDRWKTLHTLPSQIPDGEVVGLCVSDVRMDLNVGLVLLQENSV</sequence>
<dbReference type="AlphaFoldDB" id="A0A117E3F0"/>
<dbReference type="OrthoDB" id="4452694at2759"/>
<evidence type="ECO:0000313" key="2">
    <source>
        <dbReference type="EMBL" id="GAQ47045.1"/>
    </source>
</evidence>
<evidence type="ECO:0000259" key="1">
    <source>
        <dbReference type="Pfam" id="PF24539"/>
    </source>
</evidence>
<dbReference type="VEuPathDB" id="FungiDB:An06g00670"/>